<evidence type="ECO:0000256" key="2">
    <source>
        <dbReference type="ARBA" id="ARBA00007145"/>
    </source>
</evidence>
<comment type="similarity">
    <text evidence="2 10">In the C-terminal section; belongs to the NAD synthetase family.</text>
</comment>
<dbReference type="CDD" id="cd07570">
    <property type="entry name" value="GAT_Gln-NAD-synth"/>
    <property type="match status" value="1"/>
</dbReference>
<dbReference type="GeneID" id="17040929"/>
<protein>
    <recommendedName>
        <fullName evidence="4 10">Glutamine-dependent NAD(+) synthetase</fullName>
        <ecNumber evidence="3 10">6.3.5.1</ecNumber>
    </recommendedName>
    <alternativeName>
        <fullName evidence="10">NAD(+) synthase [glutamine-hydrolyzing]</fullName>
    </alternativeName>
</protein>
<dbReference type="EMBL" id="AGSI01000008">
    <property type="protein sequence ID" value="EIE22941.1"/>
    <property type="molecule type" value="Genomic_DNA"/>
</dbReference>
<dbReference type="HAMAP" id="MF_02090">
    <property type="entry name" value="NadE_glutamine_dep"/>
    <property type="match status" value="1"/>
</dbReference>
<feature type="domain" description="CN hydrolase" evidence="11">
    <location>
        <begin position="39"/>
        <end position="319"/>
    </location>
</feature>
<dbReference type="eggNOG" id="KOG2303">
    <property type="taxonomic scope" value="Eukaryota"/>
</dbReference>
<keyword evidence="8 10" id="KW-0520">NAD</keyword>
<dbReference type="PANTHER" id="PTHR23090">
    <property type="entry name" value="NH 3 /GLUTAMINE-DEPENDENT NAD + SYNTHETASE"/>
    <property type="match status" value="1"/>
</dbReference>
<evidence type="ECO:0000256" key="3">
    <source>
        <dbReference type="ARBA" id="ARBA00012743"/>
    </source>
</evidence>
<dbReference type="FunFam" id="3.60.110.10:FF:000003">
    <property type="entry name" value="Glutamine-dependent NAD(+) synthetase"/>
    <property type="match status" value="1"/>
</dbReference>
<dbReference type="OrthoDB" id="2020662at2759"/>
<proteinExistence type="inferred from homology"/>
<dbReference type="InterPro" id="IPR014729">
    <property type="entry name" value="Rossmann-like_a/b/a_fold"/>
</dbReference>
<evidence type="ECO:0000256" key="10">
    <source>
        <dbReference type="PIRNR" id="PIRNR006630"/>
    </source>
</evidence>
<dbReference type="GO" id="GO:0005737">
    <property type="term" value="C:cytoplasm"/>
    <property type="evidence" value="ECO:0007669"/>
    <property type="project" value="InterPro"/>
</dbReference>
<dbReference type="CDD" id="cd00553">
    <property type="entry name" value="NAD_synthase"/>
    <property type="match status" value="1"/>
</dbReference>
<gene>
    <name evidence="12" type="ORF">COCSUDRAFT_15714</name>
</gene>
<dbReference type="PANTHER" id="PTHR23090:SF9">
    <property type="entry name" value="GLUTAMINE-DEPENDENT NAD(+) SYNTHETASE"/>
    <property type="match status" value="1"/>
</dbReference>
<dbReference type="GO" id="GO:0009435">
    <property type="term" value="P:NAD+ biosynthetic process"/>
    <property type="evidence" value="ECO:0007669"/>
    <property type="project" value="UniProtKB-UniRule"/>
</dbReference>
<evidence type="ECO:0000259" key="11">
    <source>
        <dbReference type="PROSITE" id="PS50263"/>
    </source>
</evidence>
<accession>I0YX22</accession>
<dbReference type="AlphaFoldDB" id="I0YX22"/>
<dbReference type="InterPro" id="IPR036526">
    <property type="entry name" value="C-N_Hydrolase_sf"/>
</dbReference>
<dbReference type="NCBIfam" id="TIGR00552">
    <property type="entry name" value="nadE"/>
    <property type="match status" value="1"/>
</dbReference>
<dbReference type="PROSITE" id="PS50263">
    <property type="entry name" value="CN_HYDROLASE"/>
    <property type="match status" value="1"/>
</dbReference>
<comment type="pathway">
    <text evidence="1 10">Cofactor biosynthesis; NAD(+) biosynthesis; NAD(+) from deamido-NAD(+) (L-Gln route): step 1/1.</text>
</comment>
<dbReference type="GO" id="GO:0004359">
    <property type="term" value="F:glutaminase activity"/>
    <property type="evidence" value="ECO:0007669"/>
    <property type="project" value="InterPro"/>
</dbReference>
<name>I0YX22_COCSC</name>
<reference evidence="12 13" key="1">
    <citation type="journal article" date="2012" name="Genome Biol.">
        <title>The genome of the polar eukaryotic microalga coccomyxa subellipsoidea reveals traits of cold adaptation.</title>
        <authorList>
            <person name="Blanc G."/>
            <person name="Agarkova I."/>
            <person name="Grimwood J."/>
            <person name="Kuo A."/>
            <person name="Brueggeman A."/>
            <person name="Dunigan D."/>
            <person name="Gurnon J."/>
            <person name="Ladunga I."/>
            <person name="Lindquist E."/>
            <person name="Lucas S."/>
            <person name="Pangilinan J."/>
            <person name="Proschold T."/>
            <person name="Salamov A."/>
            <person name="Schmutz J."/>
            <person name="Weeks D."/>
            <person name="Yamada T."/>
            <person name="Claverie J.M."/>
            <person name="Grigoriev I."/>
            <person name="Van Etten J."/>
            <person name="Lomsadze A."/>
            <person name="Borodovsky M."/>
        </authorList>
    </citation>
    <scope>NUCLEOTIDE SEQUENCE [LARGE SCALE GENOMIC DNA]</scope>
    <source>
        <strain evidence="12 13">C-169</strain>
    </source>
</reference>
<dbReference type="Gene3D" id="3.40.50.620">
    <property type="entry name" value="HUPs"/>
    <property type="match status" value="1"/>
</dbReference>
<dbReference type="InterPro" id="IPR014445">
    <property type="entry name" value="Gln-dep_NAD_synthase"/>
</dbReference>
<dbReference type="Pfam" id="PF00795">
    <property type="entry name" value="CN_hydrolase"/>
    <property type="match status" value="1"/>
</dbReference>
<organism evidence="12 13">
    <name type="scientific">Coccomyxa subellipsoidea (strain C-169)</name>
    <name type="common">Green microalga</name>
    <dbReference type="NCBI Taxonomy" id="574566"/>
    <lineage>
        <taxon>Eukaryota</taxon>
        <taxon>Viridiplantae</taxon>
        <taxon>Chlorophyta</taxon>
        <taxon>core chlorophytes</taxon>
        <taxon>Trebouxiophyceae</taxon>
        <taxon>Trebouxiophyceae incertae sedis</taxon>
        <taxon>Coccomyxaceae</taxon>
        <taxon>Coccomyxa</taxon>
        <taxon>Coccomyxa subellipsoidea</taxon>
    </lineage>
</organism>
<dbReference type="Gene3D" id="3.60.110.10">
    <property type="entry name" value="Carbon-nitrogen hydrolase"/>
    <property type="match status" value="1"/>
</dbReference>
<dbReference type="GO" id="GO:0003952">
    <property type="term" value="F:NAD+ synthase (glutamine-hydrolyzing) activity"/>
    <property type="evidence" value="ECO:0007669"/>
    <property type="project" value="UniProtKB-UniRule"/>
</dbReference>
<keyword evidence="7 10" id="KW-0067">ATP-binding</keyword>
<dbReference type="KEGG" id="csl:COCSUDRAFT_15714"/>
<dbReference type="SUPFAM" id="SSF56317">
    <property type="entry name" value="Carbon-nitrogen hydrolase"/>
    <property type="match status" value="1"/>
</dbReference>
<comment type="catalytic activity">
    <reaction evidence="9 10">
        <text>deamido-NAD(+) + L-glutamine + ATP + H2O = L-glutamate + AMP + diphosphate + NAD(+) + H(+)</text>
        <dbReference type="Rhea" id="RHEA:24384"/>
        <dbReference type="ChEBI" id="CHEBI:15377"/>
        <dbReference type="ChEBI" id="CHEBI:15378"/>
        <dbReference type="ChEBI" id="CHEBI:29985"/>
        <dbReference type="ChEBI" id="CHEBI:30616"/>
        <dbReference type="ChEBI" id="CHEBI:33019"/>
        <dbReference type="ChEBI" id="CHEBI:57540"/>
        <dbReference type="ChEBI" id="CHEBI:58359"/>
        <dbReference type="ChEBI" id="CHEBI:58437"/>
        <dbReference type="ChEBI" id="CHEBI:456215"/>
        <dbReference type="EC" id="6.3.5.1"/>
    </reaction>
</comment>
<dbReference type="SUPFAM" id="SSF52402">
    <property type="entry name" value="Adenine nucleotide alpha hydrolases-like"/>
    <property type="match status" value="1"/>
</dbReference>
<keyword evidence="13" id="KW-1185">Reference proteome</keyword>
<dbReference type="InterPro" id="IPR022310">
    <property type="entry name" value="NAD/GMP_synthase"/>
</dbReference>
<dbReference type="RefSeq" id="XP_005647485.1">
    <property type="nucleotide sequence ID" value="XM_005647428.1"/>
</dbReference>
<evidence type="ECO:0000313" key="12">
    <source>
        <dbReference type="EMBL" id="EIE22941.1"/>
    </source>
</evidence>
<evidence type="ECO:0000256" key="7">
    <source>
        <dbReference type="ARBA" id="ARBA00022840"/>
    </source>
</evidence>
<dbReference type="PIRSF" id="PIRSF006630">
    <property type="entry name" value="NADS_GAT"/>
    <property type="match status" value="1"/>
</dbReference>
<dbReference type="FunFam" id="3.40.50.620:FF:000036">
    <property type="entry name" value="Glutamine-dependent NAD(+) synthetase"/>
    <property type="match status" value="1"/>
</dbReference>
<dbReference type="Pfam" id="PF02540">
    <property type="entry name" value="NAD_synthase"/>
    <property type="match status" value="1"/>
</dbReference>
<dbReference type="GO" id="GO:0005524">
    <property type="term" value="F:ATP binding"/>
    <property type="evidence" value="ECO:0007669"/>
    <property type="project" value="UniProtKB-UniRule"/>
</dbReference>
<keyword evidence="6 10" id="KW-0547">Nucleotide-binding</keyword>
<dbReference type="EC" id="6.3.5.1" evidence="3 10"/>
<dbReference type="InterPro" id="IPR003694">
    <property type="entry name" value="NAD_synthase"/>
</dbReference>
<keyword evidence="5 10" id="KW-0436">Ligase</keyword>
<dbReference type="STRING" id="574566.I0YX22"/>
<evidence type="ECO:0000256" key="4">
    <source>
        <dbReference type="ARBA" id="ARBA00017309"/>
    </source>
</evidence>
<comment type="caution">
    <text evidence="12">The sequence shown here is derived from an EMBL/GenBank/DDBJ whole genome shotgun (WGS) entry which is preliminary data.</text>
</comment>
<evidence type="ECO:0000313" key="13">
    <source>
        <dbReference type="Proteomes" id="UP000007264"/>
    </source>
</evidence>
<dbReference type="Proteomes" id="UP000007264">
    <property type="component" value="Unassembled WGS sequence"/>
</dbReference>
<dbReference type="UniPathway" id="UPA00253">
    <property type="reaction ID" value="UER00334"/>
</dbReference>
<evidence type="ECO:0000256" key="8">
    <source>
        <dbReference type="ARBA" id="ARBA00023027"/>
    </source>
</evidence>
<evidence type="ECO:0000256" key="5">
    <source>
        <dbReference type="ARBA" id="ARBA00022598"/>
    </source>
</evidence>
<evidence type="ECO:0000256" key="6">
    <source>
        <dbReference type="ARBA" id="ARBA00022741"/>
    </source>
</evidence>
<sequence length="743" mass="81991">MFKLRSDLRWGIIESRLSHNCTGPSAARGGTCSTRRRLATLATCNLNQWALDFGGNLQRVIDSINEAKRLGARYRGGPELELPAYGCEDHFQELDTVEHSWECVAELLRGGHTQDILCDVGLPIIHRGVRYNCRIFLLDGKVLFIRPKLAMADDGNYRESRYFKSWKRAREVEDHGLPPEIREVTGQRTCPFGDAALALNDAVLAAETCEELFTPAAPHIALALSGVEIITNGSGSHHQAGYQIFTSPQLRKLHQRLDLIKSGTAKAGGVYLYANQQGCDGNRLYYDGCACIAINGQLVAQGSQFAVGDVEVVTATVDLDEVVSYRGAVSSLQEQASSAPHVPTIPVDFDLCCPDEAGVVPNGPIEPRYHVPEEEIALGPACWLWDYLRRSGASGFLLPLSGGADSSAVAAIVGSMCQQVVAAVKAGDKKVEEDARRVGQYSASESVSTGEDLAGRLLTTVFMGTVNSSKETQDRATLLAQQVGADHLDVKIDTVVDAMAKLLSVIVGRTPRFRADGGTTAENLALQNIQARLRMVLAFFLAQLRPWSRGRSGFLLVLGTANVDECLRGYLTKYDCSSADLNPIGAISKNDLRKFLVWAAENLGYSELMRVQAAPPTAELEPVRENVAAQLDEVDMGMTYDELGIYGRLRKIGRCGPVSMFRRLLVEWEGRYPPKLIAERVKNFFKYYSLNRHKTTTLTPSYHAESYSPDDNRFDHRPFLYNVRWPWQFQSIDCIAERCKSRS</sequence>
<dbReference type="InterPro" id="IPR003010">
    <property type="entry name" value="C-N_Hydrolase"/>
</dbReference>
<evidence type="ECO:0000256" key="9">
    <source>
        <dbReference type="ARBA" id="ARBA00052340"/>
    </source>
</evidence>
<evidence type="ECO:0000256" key="1">
    <source>
        <dbReference type="ARBA" id="ARBA00005188"/>
    </source>
</evidence>